<reference evidence="2" key="1">
    <citation type="submission" date="2023-01" db="EMBL/GenBank/DDBJ databases">
        <title>Whole genome sequence of Paucibacter sp. S2-9 isolated from pond sediment.</title>
        <authorList>
            <person name="Jung J.Y."/>
        </authorList>
    </citation>
    <scope>NUCLEOTIDE SEQUENCE</scope>
    <source>
        <strain evidence="2">S2-9</strain>
    </source>
</reference>
<dbReference type="AlphaFoldDB" id="A0AA95N9S7"/>
<organism evidence="2 3">
    <name type="scientific">Paucibacter sediminis</name>
    <dbReference type="NCBI Taxonomy" id="3019553"/>
    <lineage>
        <taxon>Bacteria</taxon>
        <taxon>Pseudomonadati</taxon>
        <taxon>Pseudomonadota</taxon>
        <taxon>Betaproteobacteria</taxon>
        <taxon>Burkholderiales</taxon>
        <taxon>Sphaerotilaceae</taxon>
        <taxon>Roseateles</taxon>
    </lineage>
</organism>
<sequence length="226" mass="24933">MSDDITLGEAVQSEYEAWEKAQLLDVRKQLEEAKVRSQIAALHDDTELTPGLAAVFIGRSERNLRELRGTKSGPAYTQPETDSTARNQKITYRLGDLKDWLASQRTTSTIHAAQRRGTMFATLHSLGVEEPFWITESKGVDAILGHVLATPLTPELISGEAAHIEWFDWPEAMRRAWLGVAQRQVFEAHYTSLLTGALEAAQTGRVAASVIGAMKEVAHQPSPLSD</sequence>
<gene>
    <name evidence="2" type="ORF">PFX98_20560</name>
</gene>
<dbReference type="EMBL" id="CP116346">
    <property type="protein sequence ID" value="WIT11265.1"/>
    <property type="molecule type" value="Genomic_DNA"/>
</dbReference>
<feature type="compositionally biased region" description="Polar residues" evidence="1">
    <location>
        <begin position="78"/>
        <end position="87"/>
    </location>
</feature>
<feature type="region of interest" description="Disordered" evidence="1">
    <location>
        <begin position="67"/>
        <end position="87"/>
    </location>
</feature>
<dbReference type="Proteomes" id="UP001177769">
    <property type="component" value="Chromosome"/>
</dbReference>
<protein>
    <submittedName>
        <fullName evidence="2">Uncharacterized protein</fullName>
    </submittedName>
</protein>
<proteinExistence type="predicted"/>
<evidence type="ECO:0000256" key="1">
    <source>
        <dbReference type="SAM" id="MobiDB-lite"/>
    </source>
</evidence>
<evidence type="ECO:0000313" key="2">
    <source>
        <dbReference type="EMBL" id="WIT11265.1"/>
    </source>
</evidence>
<dbReference type="RefSeq" id="WP_285232345.1">
    <property type="nucleotide sequence ID" value="NZ_CP116346.1"/>
</dbReference>
<evidence type="ECO:0000313" key="3">
    <source>
        <dbReference type="Proteomes" id="UP001177769"/>
    </source>
</evidence>
<name>A0AA95N9S7_9BURK</name>
<keyword evidence="3" id="KW-1185">Reference proteome</keyword>
<accession>A0AA95N9S7</accession>
<dbReference type="KEGG" id="pais:PFX98_20560"/>